<dbReference type="PANTHER" id="PTHR11786">
    <property type="entry name" value="N-HYDROXYARYLAMINE O-ACETYLTRANSFERASE"/>
    <property type="match status" value="1"/>
</dbReference>
<sequence>MGAKLNLNAYFERIGFSGSIAPTVSTLSLLHALHPAAIPFENLDPLLGLPVSLRLADIERKLVLEQRGGYCFEHNLLFLAVLRELDFNVRPIAARVVWSNPEAASAPPTHMLLAAEIGGSTYIADVGFGGLTLTAPLKLRTDVEEETPHEHFRLTGGEPEWRLEAELKSGEWRTLYHFATAEWPEAEYQAANVATSSGPDTPFTRELRVALSPAGRRLALRGNRFTTYRVGEPAEERLLTSVAEMREVLTERFGLDLPQGAELDEKLSGFVPEADG</sequence>
<dbReference type="PANTHER" id="PTHR11786:SF0">
    <property type="entry name" value="ARYLAMINE N-ACETYLTRANSFERASE 4-RELATED"/>
    <property type="match status" value="1"/>
</dbReference>
<evidence type="ECO:0000256" key="2">
    <source>
        <dbReference type="RuleBase" id="RU003452"/>
    </source>
</evidence>
<dbReference type="InterPro" id="IPR001447">
    <property type="entry name" value="Arylamine_N-AcTrfase"/>
</dbReference>
<comment type="caution">
    <text evidence="3">The sequence shown here is derived from an EMBL/GenBank/DDBJ whole genome shotgun (WGS) entry which is preliminary data.</text>
</comment>
<dbReference type="Pfam" id="PF00797">
    <property type="entry name" value="Acetyltransf_2"/>
    <property type="match status" value="1"/>
</dbReference>
<accession>A0ABW5QKB1</accession>
<dbReference type="PRINTS" id="PR01543">
    <property type="entry name" value="ANATRNSFRASE"/>
</dbReference>
<organism evidence="3 4">
    <name type="scientific">Devosia albogilva</name>
    <dbReference type="NCBI Taxonomy" id="429726"/>
    <lineage>
        <taxon>Bacteria</taxon>
        <taxon>Pseudomonadati</taxon>
        <taxon>Pseudomonadota</taxon>
        <taxon>Alphaproteobacteria</taxon>
        <taxon>Hyphomicrobiales</taxon>
        <taxon>Devosiaceae</taxon>
        <taxon>Devosia</taxon>
    </lineage>
</organism>
<comment type="similarity">
    <text evidence="1 2">Belongs to the arylamine N-acetyltransferase family.</text>
</comment>
<reference evidence="4" key="1">
    <citation type="journal article" date="2019" name="Int. J. Syst. Evol. Microbiol.">
        <title>The Global Catalogue of Microorganisms (GCM) 10K type strain sequencing project: providing services to taxonomists for standard genome sequencing and annotation.</title>
        <authorList>
            <consortium name="The Broad Institute Genomics Platform"/>
            <consortium name="The Broad Institute Genome Sequencing Center for Infectious Disease"/>
            <person name="Wu L."/>
            <person name="Ma J."/>
        </authorList>
    </citation>
    <scope>NUCLEOTIDE SEQUENCE [LARGE SCALE GENOMIC DNA]</scope>
    <source>
        <strain evidence="4">CCM 7427</strain>
    </source>
</reference>
<dbReference type="Gene3D" id="3.30.2140.10">
    <property type="entry name" value="Arylamine N-acetyltransferase"/>
    <property type="match status" value="1"/>
</dbReference>
<evidence type="ECO:0000313" key="3">
    <source>
        <dbReference type="EMBL" id="MFD2648175.1"/>
    </source>
</evidence>
<dbReference type="InterPro" id="IPR038765">
    <property type="entry name" value="Papain-like_cys_pep_sf"/>
</dbReference>
<name>A0ABW5QKB1_9HYPH</name>
<gene>
    <name evidence="3" type="ORF">ACFSX5_10270</name>
</gene>
<dbReference type="EMBL" id="JBHUNP010000001">
    <property type="protein sequence ID" value="MFD2648175.1"/>
    <property type="molecule type" value="Genomic_DNA"/>
</dbReference>
<dbReference type="RefSeq" id="WP_386833269.1">
    <property type="nucleotide sequence ID" value="NZ_JBHUNP010000001.1"/>
</dbReference>
<proteinExistence type="inferred from homology"/>
<evidence type="ECO:0000256" key="1">
    <source>
        <dbReference type="ARBA" id="ARBA00006547"/>
    </source>
</evidence>
<dbReference type="SUPFAM" id="SSF54001">
    <property type="entry name" value="Cysteine proteinases"/>
    <property type="match status" value="1"/>
</dbReference>
<evidence type="ECO:0000313" key="4">
    <source>
        <dbReference type="Proteomes" id="UP001597521"/>
    </source>
</evidence>
<keyword evidence="4" id="KW-1185">Reference proteome</keyword>
<dbReference type="Proteomes" id="UP001597521">
    <property type="component" value="Unassembled WGS sequence"/>
</dbReference>
<protein>
    <submittedName>
        <fullName evidence="3">Arylamine N-acetyltransferase</fullName>
    </submittedName>
</protein>
<dbReference type="Gene3D" id="2.40.128.150">
    <property type="entry name" value="Cysteine proteinases"/>
    <property type="match status" value="1"/>
</dbReference>